<dbReference type="Pfam" id="PF00723">
    <property type="entry name" value="Glyco_hydro_15"/>
    <property type="match status" value="1"/>
</dbReference>
<dbReference type="Proteomes" id="UP000014227">
    <property type="component" value="Chromosome I"/>
</dbReference>
<dbReference type="GO" id="GO:0004553">
    <property type="term" value="F:hydrolase activity, hydrolyzing O-glycosyl compounds"/>
    <property type="evidence" value="ECO:0007669"/>
    <property type="project" value="TreeGrafter"/>
</dbReference>
<feature type="domain" description="GH15-like" evidence="1">
    <location>
        <begin position="281"/>
        <end position="580"/>
    </location>
</feature>
<dbReference type="AlphaFoldDB" id="S0EZY9"/>
<gene>
    <name evidence="2" type="ORF">CCALI_02392</name>
</gene>
<proteinExistence type="predicted"/>
<dbReference type="SUPFAM" id="SSF48208">
    <property type="entry name" value="Six-hairpin glycosidases"/>
    <property type="match status" value="1"/>
</dbReference>
<organism evidence="2 3">
    <name type="scientific">Chthonomonas calidirosea (strain DSM 23976 / ICMP 18418 / T49)</name>
    <dbReference type="NCBI Taxonomy" id="1303518"/>
    <lineage>
        <taxon>Bacteria</taxon>
        <taxon>Bacillati</taxon>
        <taxon>Armatimonadota</taxon>
        <taxon>Chthonomonadia</taxon>
        <taxon>Chthonomonadales</taxon>
        <taxon>Chthonomonadaceae</taxon>
        <taxon>Chthonomonas</taxon>
    </lineage>
</organism>
<dbReference type="RefSeq" id="WP_016483713.1">
    <property type="nucleotide sequence ID" value="NC_021487.1"/>
</dbReference>
<sequence>MPRDIPICNGNLLVAFDDRYNLRELFYPYVGQYNHTMGYPCRFGVWCDGQMSWVCDDGWERQLRYEEDTLVTEVHLLHQGMGLRLICQDCVDCNADILLRRVEIHNLLGGERDVRLFWHHDLNISGSREGDTAYYDPIHRAILHYKGRHWFLISGTNGRDWGLSSYAVGIIGHHKAQGTWRDAEDGSLSRNPIAQGSVDSVGRVMVRVADKAVVYSWICAGRDLAEVSRLDHEIREIGPETILQRVRTYWHFWVTKGDTPFEMPDDILRFYHRCLLVLRTQIDNRGAIIAANDSDVLQYSRDSYSYMWPRDGALVAYAMDLAGYHETTRRFFTFCSQIIDPKGYFWHKYNPDGSVGSSWHPWADRTGHLQLPIQEDETALVLFALGEHFDRLCDVDYLRTVYRDMIQPAADFLAAFRDPHTGLPDMCWDLWEERRGIHTFTVASVWAGLLAASRFAGIFGDKERARRYRRVAEEIHEAALRYLYCASQNRFLRTIRVEEGQIVPDLTMDASLAGLFLFRFLAPDDPRLISTMEQLEAKLQVRTEVGGIARYEGDYYYRCSDDIASVPGNPWFLCTLWLAQWRIVRAQSLGELQEAESLLRWCIRHALPSGIMAEQIHPFTGAPLSVSPLTWSHATFISTVCQLRDKYRQLLHQEDRIGVAA</sequence>
<accession>S0EZY9</accession>
<dbReference type="GO" id="GO:0005975">
    <property type="term" value="P:carbohydrate metabolic process"/>
    <property type="evidence" value="ECO:0007669"/>
    <property type="project" value="InterPro"/>
</dbReference>
<dbReference type="KEGG" id="ccz:CCALI_02392"/>
<dbReference type="Gene3D" id="1.50.10.10">
    <property type="match status" value="1"/>
</dbReference>
<dbReference type="eggNOG" id="COG3387">
    <property type="taxonomic scope" value="Bacteria"/>
</dbReference>
<dbReference type="EMBL" id="HF951689">
    <property type="protein sequence ID" value="CCW36196.1"/>
    <property type="molecule type" value="Genomic_DNA"/>
</dbReference>
<name>S0EZY9_CHTCT</name>
<dbReference type="PATRIC" id="fig|1303518.3.peg.2489"/>
<evidence type="ECO:0000259" key="1">
    <source>
        <dbReference type="Pfam" id="PF00723"/>
    </source>
</evidence>
<dbReference type="InterPro" id="IPR008928">
    <property type="entry name" value="6-hairpin_glycosidase_sf"/>
</dbReference>
<dbReference type="HOGENOM" id="CLU_028187_0_0_0"/>
<evidence type="ECO:0000313" key="3">
    <source>
        <dbReference type="Proteomes" id="UP000014227"/>
    </source>
</evidence>
<keyword evidence="3" id="KW-1185">Reference proteome</keyword>
<dbReference type="PANTHER" id="PTHR31616:SF13">
    <property type="entry name" value="GLUCAN 1,4-ALPHA-GLUCOSIDASE"/>
    <property type="match status" value="1"/>
</dbReference>
<evidence type="ECO:0000313" key="2">
    <source>
        <dbReference type="EMBL" id="CCW36196.1"/>
    </source>
</evidence>
<dbReference type="InParanoid" id="S0EZY9"/>
<reference evidence="3" key="1">
    <citation type="submission" date="2013-03" db="EMBL/GenBank/DDBJ databases">
        <title>Genome sequence of Chthonomonas calidirosea, the first sequenced genome from the Armatimonadetes phylum (formally candidate division OP10).</title>
        <authorList>
            <person name="Lee K.C.Y."/>
            <person name="Morgan X.C."/>
            <person name="Dunfield P.F."/>
            <person name="Tamas I."/>
            <person name="Houghton K.M."/>
            <person name="Vyssotski M."/>
            <person name="Ryan J.L.J."/>
            <person name="Lagutin K."/>
            <person name="McDonald I.R."/>
            <person name="Stott M.B."/>
        </authorList>
    </citation>
    <scope>NUCLEOTIDE SEQUENCE [LARGE SCALE GENOMIC DNA]</scope>
    <source>
        <strain evidence="3">DSM 23976 / ICMP 18418 / T49</strain>
    </source>
</reference>
<protein>
    <submittedName>
        <fullName evidence="2">Glucoamylase (EC:3.2.1.3)</fullName>
    </submittedName>
</protein>
<dbReference type="InterPro" id="IPR011613">
    <property type="entry name" value="GH15-like"/>
</dbReference>
<dbReference type="STRING" id="454171.CP488_01701"/>
<dbReference type="PANTHER" id="PTHR31616">
    <property type="entry name" value="TREHALASE"/>
    <property type="match status" value="1"/>
</dbReference>
<dbReference type="InterPro" id="IPR012341">
    <property type="entry name" value="6hp_glycosidase-like_sf"/>
</dbReference>
<dbReference type="OrthoDB" id="3902805at2"/>